<gene>
    <name evidence="2" type="ORF">WG616_01860</name>
</gene>
<dbReference type="InterPro" id="IPR017853">
    <property type="entry name" value="GH"/>
</dbReference>
<dbReference type="Gene3D" id="3.20.20.80">
    <property type="entry name" value="Glycosidases"/>
    <property type="match status" value="2"/>
</dbReference>
<dbReference type="EMBL" id="CP148066">
    <property type="protein sequence ID" value="WXL28101.1"/>
    <property type="molecule type" value="Genomic_DNA"/>
</dbReference>
<dbReference type="SUPFAM" id="SSF51011">
    <property type="entry name" value="Glycosyl hydrolase domain"/>
    <property type="match status" value="1"/>
</dbReference>
<dbReference type="Proteomes" id="UP001460679">
    <property type="component" value="Chromosome"/>
</dbReference>
<dbReference type="Gene3D" id="2.60.40.1180">
    <property type="entry name" value="Golgi alpha-mannosidase II"/>
    <property type="match status" value="1"/>
</dbReference>
<evidence type="ECO:0000313" key="2">
    <source>
        <dbReference type="EMBL" id="WXL28101.1"/>
    </source>
</evidence>
<proteinExistence type="predicted"/>
<dbReference type="SMART" id="SM00642">
    <property type="entry name" value="Aamy"/>
    <property type="match status" value="1"/>
</dbReference>
<dbReference type="PANTHER" id="PTHR10357">
    <property type="entry name" value="ALPHA-AMYLASE FAMILY MEMBER"/>
    <property type="match status" value="1"/>
</dbReference>
<accession>A0ABZ2RTQ3</accession>
<dbReference type="InterPro" id="IPR013780">
    <property type="entry name" value="Glyco_hydro_b"/>
</dbReference>
<name>A0ABZ2RTQ3_9BACT</name>
<evidence type="ECO:0000259" key="1">
    <source>
        <dbReference type="SMART" id="SM00642"/>
    </source>
</evidence>
<dbReference type="GO" id="GO:0016787">
    <property type="term" value="F:hydrolase activity"/>
    <property type="evidence" value="ECO:0007669"/>
    <property type="project" value="UniProtKB-KW"/>
</dbReference>
<dbReference type="SUPFAM" id="SSF51445">
    <property type="entry name" value="(Trans)glycosidases"/>
    <property type="match status" value="1"/>
</dbReference>
<protein>
    <submittedName>
        <fullName evidence="2">Alpha-amylase family glycosyl hydrolase</fullName>
    </submittedName>
</protein>
<evidence type="ECO:0000313" key="3">
    <source>
        <dbReference type="Proteomes" id="UP001460679"/>
    </source>
</evidence>
<dbReference type="PANTHER" id="PTHR10357:SF179">
    <property type="entry name" value="NEUTRAL AND BASIC AMINO ACID TRANSPORT PROTEIN RBAT"/>
    <property type="match status" value="1"/>
</dbReference>
<dbReference type="InterPro" id="IPR006047">
    <property type="entry name" value="GH13_cat_dom"/>
</dbReference>
<organism evidence="2 3">
    <name type="scientific">[Mycoplasma] gypis</name>
    <dbReference type="NCBI Taxonomy" id="92404"/>
    <lineage>
        <taxon>Bacteria</taxon>
        <taxon>Bacillati</taxon>
        <taxon>Mycoplasmatota</taxon>
        <taxon>Mycoplasmoidales</taxon>
        <taxon>Metamycoplasmataceae</taxon>
        <taxon>Metamycoplasma</taxon>
    </lineage>
</organism>
<reference evidence="2" key="1">
    <citation type="submission" date="2024-03" db="EMBL/GenBank/DDBJ databases">
        <title>Complete genome sequence of Mycoplasma gypis type strain B1/T1.</title>
        <authorList>
            <person name="Spergser J."/>
        </authorList>
    </citation>
    <scope>NUCLEOTIDE SEQUENCE [LARGE SCALE GENOMIC DNA]</scope>
    <source>
        <strain evidence="2">B1/T1</strain>
    </source>
</reference>
<keyword evidence="3" id="KW-1185">Reference proteome</keyword>
<sequence length="518" mass="60334">MKSFLNKKNKKIVIYQINTSTFKDSNKSGYGDYNGVISKIDDYIAHLGIDILLINNILDYYQSLNSLNEIHVKYGSLYELKSMISKLGLQNIQTGVTIEIDKIKTSFANYQRAHRFYDSNKQIDNDNEEIKLSSLDKYTLHDSKRQSKLDLNSNIVSYYEKILRFYAQLGCKAIVLENVESLKMDNGKNYSSELMQKLKELYLITKRFDGDIKFIIKTNFIDKKFALKTLNLSEPICDYILIDRFAFVGRDKNHENYLIKKFKPAKLFKDVTKYFHYHQFITSLASNKVGRINSRWGDEFCFSKESAKSIALLNFAASNSKLIYYGDELGMLKVKINTTSDFKISEYNEIKRRLESKKINPQKFFESMKYQNEISTNSIMTWSNELNAGFSQKQNIDFLKPENFKQINVRDEISDSDSVLNSYRFFTKQLPNIAEYKALLSEGSVRTKCNFLNPNILRIIRTFGNQKMIFVINLSPKPVNILLNSKLEIVYSTYANKKYAQVPKQLDPFESLILYKNV</sequence>
<keyword evidence="2" id="KW-0378">Hydrolase</keyword>
<feature type="domain" description="Glycosyl hydrolase family 13 catalytic" evidence="1">
    <location>
        <begin position="16"/>
        <end position="357"/>
    </location>
</feature>
<dbReference type="RefSeq" id="WP_205498466.1">
    <property type="nucleotide sequence ID" value="NZ_CP148066.1"/>
</dbReference>
<dbReference type="Pfam" id="PF00128">
    <property type="entry name" value="Alpha-amylase"/>
    <property type="match status" value="1"/>
</dbReference>